<gene>
    <name evidence="1" type="ORF">PSYJA_45741</name>
</gene>
<proteinExistence type="predicted"/>
<dbReference type="EMBL" id="AEAH01004272">
    <property type="protein sequence ID" value="EGH35971.1"/>
    <property type="molecule type" value="Genomic_DNA"/>
</dbReference>
<comment type="caution">
    <text evidence="1">The sequence shown here is derived from an EMBL/GenBank/DDBJ whole genome shotgun (WGS) entry which is preliminary data.</text>
</comment>
<protein>
    <submittedName>
        <fullName evidence="1">Thioredoxin</fullName>
    </submittedName>
</protein>
<evidence type="ECO:0000313" key="2">
    <source>
        <dbReference type="Proteomes" id="UP000004471"/>
    </source>
</evidence>
<feature type="non-terminal residue" evidence="1">
    <location>
        <position position="1"/>
    </location>
</feature>
<feature type="non-terminal residue" evidence="1">
    <location>
        <position position="36"/>
    </location>
</feature>
<name>F3G0H9_PSESX</name>
<organism evidence="1 2">
    <name type="scientific">Pseudomonas syringae pv. japonica str. M301072</name>
    <dbReference type="NCBI Taxonomy" id="629262"/>
    <lineage>
        <taxon>Bacteria</taxon>
        <taxon>Pseudomonadati</taxon>
        <taxon>Pseudomonadota</taxon>
        <taxon>Gammaproteobacteria</taxon>
        <taxon>Pseudomonadales</taxon>
        <taxon>Pseudomonadaceae</taxon>
        <taxon>Pseudomonas</taxon>
        <taxon>Pseudomonas syringae</taxon>
    </lineage>
</organism>
<evidence type="ECO:0000313" key="1">
    <source>
        <dbReference type="EMBL" id="EGH35971.1"/>
    </source>
</evidence>
<dbReference type="Proteomes" id="UP000004471">
    <property type="component" value="Unassembled WGS sequence"/>
</dbReference>
<reference evidence="1 2" key="1">
    <citation type="journal article" date="2011" name="PLoS Pathog.">
        <title>Dynamic evolution of pathogenicity revealed by sequencing and comparative genomics of 19 Pseudomonas syringae isolates.</title>
        <authorList>
            <person name="Baltrus D.A."/>
            <person name="Nishimura M.T."/>
            <person name="Romanchuk A."/>
            <person name="Chang J.H."/>
            <person name="Mukhtar M.S."/>
            <person name="Cherkis K."/>
            <person name="Roach J."/>
            <person name="Grant S.R."/>
            <person name="Jones C.D."/>
            <person name="Dangl J.L."/>
        </authorList>
    </citation>
    <scope>NUCLEOTIDE SEQUENCE [LARGE SCALE GENOMIC DNA]</scope>
    <source>
        <strain evidence="2">M301072PT</strain>
    </source>
</reference>
<dbReference type="AlphaFoldDB" id="F3G0H9"/>
<sequence>KAVLDAVTGDAHKAELAGAKAQLTFRAQAAALPDAA</sequence>
<accession>F3G0H9</accession>